<evidence type="ECO:0000256" key="1">
    <source>
        <dbReference type="ARBA" id="ARBA00022473"/>
    </source>
</evidence>
<evidence type="ECO:0000259" key="3">
    <source>
        <dbReference type="Pfam" id="PF08448"/>
    </source>
</evidence>
<dbReference type="HOGENOM" id="CLU_360511_0_0_4"/>
<feature type="region of interest" description="Disordered" evidence="2">
    <location>
        <begin position="259"/>
        <end position="776"/>
    </location>
</feature>
<gene>
    <name evidence="4" type="ordered locus">RGE_20610</name>
</gene>
<dbReference type="AlphaFoldDB" id="I0HQW5"/>
<evidence type="ECO:0000313" key="5">
    <source>
        <dbReference type="Proteomes" id="UP000007883"/>
    </source>
</evidence>
<feature type="compositionally biased region" description="Basic residues" evidence="2">
    <location>
        <begin position="425"/>
        <end position="444"/>
    </location>
</feature>
<sequence>MDLPSPAIIFWGPDQTQIYNDGYAQIMGPRHPRYFGAPYRECWPDTYPLIYPWMRRVLDHGEVIEVVREPIPVTRYGFEEDAFFTFTFSPLRDDDGRIAGILQPVFEVTDAVLSERRSAVLAELTPDRRRVRRAADVLRVLARATEGVPAAALFLRDAAGGSCRCEDTTGAERWGPQLPPALGAAAEEVCASGEPMRLEQPPAYVLPLPASDGGRCVGAVTLGLNPRLHFDERYREFLHSVARQIAALLQRLTMQRRRTPAGLSARALPAGAGRHRAARRPRARLRAGQPAVPVDRRRPCGRGPPDPRRAARAGAAALSRPARRGLPARHGPRRHRRSRAAGRHARRAEPAPLQLRLPADARRGRADDRHPGLLLRGQRSGARAAPLRGADAAAAAGAPAKGRVPGDAGARAAQPAGADQLGRRTATRRPSGRRGDGRRRRGHRAPGAAHDGAGRRPARRLARHARPGRDRAPAAVDGCGCARRRRTGTPADRRPRPHADAGTARAVATGSGRPQAPGADRRQPADQRRQVHARQRRDPARDVGRRRAGRAERRRRRHRHPGRAAVARLRALRAGAAQQGPRRRRPGHRPGAGEEPDRAARRHGRVRERRQRPGQPLHRAPALHRGGRPAGRARCRRRRLRPRPPHPRRRRQRRRGADAGHAAARQRPRGAGGDATAGSRQPRRGLPAGRRAAGHRPARTRRLRAGDPPARPGDDRAHGAGRDLGLRPGRRPRTRAPRGLRPLPRQAGRLRRAGGAAGAGRRRRDARGLNARRASR</sequence>
<evidence type="ECO:0000256" key="2">
    <source>
        <dbReference type="SAM" id="MobiDB-lite"/>
    </source>
</evidence>
<dbReference type="eggNOG" id="COG5002">
    <property type="taxonomic scope" value="Bacteria"/>
</dbReference>
<dbReference type="KEGG" id="rge:RGE_20610"/>
<dbReference type="EMBL" id="AP012320">
    <property type="protein sequence ID" value="BAL95402.1"/>
    <property type="molecule type" value="Genomic_DNA"/>
</dbReference>
<dbReference type="GO" id="GO:0003700">
    <property type="term" value="F:DNA-binding transcription factor activity"/>
    <property type="evidence" value="ECO:0007669"/>
    <property type="project" value="InterPro"/>
</dbReference>
<organism evidence="4 5">
    <name type="scientific">Rubrivivax gelatinosus (strain NBRC 100245 / IL144)</name>
    <dbReference type="NCBI Taxonomy" id="983917"/>
    <lineage>
        <taxon>Bacteria</taxon>
        <taxon>Pseudomonadati</taxon>
        <taxon>Pseudomonadota</taxon>
        <taxon>Betaproteobacteria</taxon>
        <taxon>Burkholderiales</taxon>
        <taxon>Sphaerotilaceae</taxon>
        <taxon>Rubrivivax</taxon>
    </lineage>
</organism>
<feature type="compositionally biased region" description="Basic residues" evidence="2">
    <location>
        <begin position="456"/>
        <end position="466"/>
    </location>
</feature>
<dbReference type="STRING" id="983917.RGE_20610"/>
<dbReference type="InterPro" id="IPR001827">
    <property type="entry name" value="Homeobox_Antennapedia_CS"/>
</dbReference>
<feature type="compositionally biased region" description="Basic and acidic residues" evidence="2">
    <location>
        <begin position="536"/>
        <end position="551"/>
    </location>
</feature>
<name>I0HQW5_RUBGI</name>
<dbReference type="PROSITE" id="PS00032">
    <property type="entry name" value="ANTENNAPEDIA"/>
    <property type="match status" value="1"/>
</dbReference>
<accession>I0HQW5</accession>
<feature type="compositionally biased region" description="Basic residues" evidence="2">
    <location>
        <begin position="552"/>
        <end position="562"/>
    </location>
</feature>
<feature type="compositionally biased region" description="Basic residues" evidence="2">
    <location>
        <begin position="692"/>
        <end position="703"/>
    </location>
</feature>
<proteinExistence type="predicted"/>
<dbReference type="SUPFAM" id="SSF55781">
    <property type="entry name" value="GAF domain-like"/>
    <property type="match status" value="1"/>
</dbReference>
<feature type="compositionally biased region" description="Basic and acidic residues" evidence="2">
    <location>
        <begin position="359"/>
        <end position="371"/>
    </location>
</feature>
<feature type="domain" description="PAS fold-4" evidence="3">
    <location>
        <begin position="7"/>
        <end position="111"/>
    </location>
</feature>
<dbReference type="GO" id="GO:0003677">
    <property type="term" value="F:DNA binding"/>
    <property type="evidence" value="ECO:0007669"/>
    <property type="project" value="InterPro"/>
</dbReference>
<evidence type="ECO:0000313" key="4">
    <source>
        <dbReference type="EMBL" id="BAL95402.1"/>
    </source>
</evidence>
<feature type="compositionally biased region" description="Basic and acidic residues" evidence="2">
    <location>
        <begin position="519"/>
        <end position="529"/>
    </location>
</feature>
<feature type="compositionally biased region" description="Basic residues" evidence="2">
    <location>
        <begin position="728"/>
        <end position="738"/>
    </location>
</feature>
<feature type="compositionally biased region" description="Low complexity" evidence="2">
    <location>
        <begin position="381"/>
        <end position="424"/>
    </location>
</feature>
<feature type="compositionally biased region" description="Basic residues" evidence="2">
    <location>
        <begin position="600"/>
        <end position="612"/>
    </location>
</feature>
<dbReference type="Pfam" id="PF08448">
    <property type="entry name" value="PAS_4"/>
    <property type="match status" value="1"/>
</dbReference>
<reference evidence="4 5" key="1">
    <citation type="journal article" date="2012" name="J. Bacteriol.">
        <title>Complete genome sequence of phototrophic betaproteobacterium Rubrivivax gelatinosus IL144.</title>
        <authorList>
            <person name="Nagashima S."/>
            <person name="Kamimura A."/>
            <person name="Shimizu T."/>
            <person name="Nakamura-isaki S."/>
            <person name="Aono E."/>
            <person name="Sakamoto K."/>
            <person name="Ichikawa N."/>
            <person name="Nakazawa H."/>
            <person name="Sekine M."/>
            <person name="Yamazaki S."/>
            <person name="Fujita N."/>
            <person name="Shimada K."/>
            <person name="Hanada S."/>
            <person name="Nagashima K.V.P."/>
        </authorList>
    </citation>
    <scope>NUCLEOTIDE SEQUENCE [LARGE SCALE GENOMIC DNA]</scope>
    <source>
        <strain evidence="5">NBRC 100245 / IL144</strain>
    </source>
</reference>
<dbReference type="InterPro" id="IPR013656">
    <property type="entry name" value="PAS_4"/>
</dbReference>
<dbReference type="SUPFAM" id="SSF55785">
    <property type="entry name" value="PYP-like sensor domain (PAS domain)"/>
    <property type="match status" value="1"/>
</dbReference>
<keyword evidence="5" id="KW-1185">Reference proteome</keyword>
<keyword evidence="1" id="KW-0217">Developmental protein</keyword>
<dbReference type="Gene3D" id="3.30.450.20">
    <property type="entry name" value="PAS domain"/>
    <property type="match status" value="1"/>
</dbReference>
<feature type="compositionally biased region" description="Basic and acidic residues" evidence="2">
    <location>
        <begin position="712"/>
        <end position="725"/>
    </location>
</feature>
<dbReference type="InterPro" id="IPR035965">
    <property type="entry name" value="PAS-like_dom_sf"/>
</dbReference>
<protein>
    <submittedName>
        <fullName evidence="4">Sensor protein, frameshifted</fullName>
    </submittedName>
</protein>
<feature type="compositionally biased region" description="Low complexity" evidence="2">
    <location>
        <begin position="563"/>
        <end position="580"/>
    </location>
</feature>
<feature type="compositionally biased region" description="Basic residues" evidence="2">
    <location>
        <begin position="321"/>
        <end position="346"/>
    </location>
</feature>
<feature type="compositionally biased region" description="Basic residues" evidence="2">
    <location>
        <begin position="621"/>
        <end position="654"/>
    </location>
</feature>
<dbReference type="Proteomes" id="UP000007883">
    <property type="component" value="Chromosome"/>
</dbReference>
<feature type="compositionally biased region" description="Basic residues" evidence="2">
    <location>
        <begin position="273"/>
        <end position="285"/>
    </location>
</feature>